<keyword evidence="2" id="KW-1133">Transmembrane helix</keyword>
<evidence type="ECO:0000256" key="2">
    <source>
        <dbReference type="SAM" id="Phobius"/>
    </source>
</evidence>
<gene>
    <name evidence="3" type="ORF">AMAG_06614</name>
</gene>
<feature type="transmembrane region" description="Helical" evidence="2">
    <location>
        <begin position="332"/>
        <end position="353"/>
    </location>
</feature>
<name>A0A0L0SE85_ALLM3</name>
<feature type="compositionally biased region" description="Pro residues" evidence="1">
    <location>
        <begin position="227"/>
        <end position="246"/>
    </location>
</feature>
<keyword evidence="4" id="KW-1185">Reference proteome</keyword>
<proteinExistence type="predicted"/>
<organism evidence="3 4">
    <name type="scientific">Allomyces macrogynus (strain ATCC 38327)</name>
    <name type="common">Allomyces javanicus var. macrogynus</name>
    <dbReference type="NCBI Taxonomy" id="578462"/>
    <lineage>
        <taxon>Eukaryota</taxon>
        <taxon>Fungi</taxon>
        <taxon>Fungi incertae sedis</taxon>
        <taxon>Blastocladiomycota</taxon>
        <taxon>Blastocladiomycetes</taxon>
        <taxon>Blastocladiales</taxon>
        <taxon>Blastocladiaceae</taxon>
        <taxon>Allomyces</taxon>
    </lineage>
</organism>
<protein>
    <submittedName>
        <fullName evidence="3">Uncharacterized protein</fullName>
    </submittedName>
</protein>
<dbReference type="Proteomes" id="UP000054350">
    <property type="component" value="Unassembled WGS sequence"/>
</dbReference>
<dbReference type="OrthoDB" id="5589205at2759"/>
<sequence length="770" mass="80485">MSALHLDHGHGEPHAAPMLAELGPLPTSGLAQAAHEQFYATVRHAVLVLVFIVAAVPVAHRLLRPPPRKRPAVRTRLRSDPVPSSLLPLCPRHGAQDDDDDALASLWMRLDADTPVVTPPDHSRATSSNSLFALPNHFDSHFDTLILPPAPPSSRSTTACTLPVPLPRSRTSTSAAGPRAAGPHHLHSLWHQFVASAWTVVAPRMFPLARARSVSSTSSIDLAAAAPTPPPPPAPAALQSKPPPGGLLPSSPDHGDNDATELWRTLLAPHPAREWLPTTWSLSAAMDDRLFLSRHWSIPSVLVVLCLAVLLAAPPLTIVAVALPDAAADMRLAVESLTLACAVLVLPFAYLYAEAGTPIEYELESAGAAHMMALLRPLAPLSETLSQLVPPAPIPTARHVKARVIETALTLVAVYLLASLLLYVVPPTTVALIAQVAAHVIAVTVAIPHGMALHTSAITAWLTPRGFAAQVDAAVQVVRMQLLALPTDDDEEADRIPRPRSAIAAPITADQFFAAAAAAARSTARPTSEPDVLAAFRRPRPRTLSLDARHTTAPVSVAARRAALRAREKALRDVARVRSPARSNAVFAVLATGYAAATACLAVAPWVDAGVAVRTVAAALVVAQIVTAAIASAKAPKSVAGLLGNVAVGLLAAAALPGILDTLVGGGVPLAVPKAVIEGSDPGAWPWEVCLWAGWVEMFGPKLEPVPVAVAATADVETAMPLVEYAHVACLVVLWARCAVALRRALGSTATQLRAGKTTPGGRKARDGGL</sequence>
<accession>A0A0L0SE85</accession>
<reference evidence="3 4" key="1">
    <citation type="submission" date="2009-11" db="EMBL/GenBank/DDBJ databases">
        <title>Annotation of Allomyces macrogynus ATCC 38327.</title>
        <authorList>
            <consortium name="The Broad Institute Genome Sequencing Platform"/>
            <person name="Russ C."/>
            <person name="Cuomo C."/>
            <person name="Burger G."/>
            <person name="Gray M.W."/>
            <person name="Holland P.W.H."/>
            <person name="King N."/>
            <person name="Lang F.B.F."/>
            <person name="Roger A.J."/>
            <person name="Ruiz-Trillo I."/>
            <person name="Young S.K."/>
            <person name="Zeng Q."/>
            <person name="Gargeya S."/>
            <person name="Fitzgerald M."/>
            <person name="Haas B."/>
            <person name="Abouelleil A."/>
            <person name="Alvarado L."/>
            <person name="Arachchi H.M."/>
            <person name="Berlin A."/>
            <person name="Chapman S.B."/>
            <person name="Gearin G."/>
            <person name="Goldberg J."/>
            <person name="Griggs A."/>
            <person name="Gujja S."/>
            <person name="Hansen M."/>
            <person name="Heiman D."/>
            <person name="Howarth C."/>
            <person name="Larimer J."/>
            <person name="Lui A."/>
            <person name="MacDonald P.J.P."/>
            <person name="McCowen C."/>
            <person name="Montmayeur A."/>
            <person name="Murphy C."/>
            <person name="Neiman D."/>
            <person name="Pearson M."/>
            <person name="Priest M."/>
            <person name="Roberts A."/>
            <person name="Saif S."/>
            <person name="Shea T."/>
            <person name="Sisk P."/>
            <person name="Stolte C."/>
            <person name="Sykes S."/>
            <person name="Wortman J."/>
            <person name="Nusbaum C."/>
            <person name="Birren B."/>
        </authorList>
    </citation>
    <scope>NUCLEOTIDE SEQUENCE [LARGE SCALE GENOMIC DNA]</scope>
    <source>
        <strain evidence="3 4">ATCC 38327</strain>
    </source>
</reference>
<reference evidence="4" key="2">
    <citation type="submission" date="2009-11" db="EMBL/GenBank/DDBJ databases">
        <title>The Genome Sequence of Allomyces macrogynus strain ATCC 38327.</title>
        <authorList>
            <consortium name="The Broad Institute Genome Sequencing Platform"/>
            <person name="Russ C."/>
            <person name="Cuomo C."/>
            <person name="Shea T."/>
            <person name="Young S.K."/>
            <person name="Zeng Q."/>
            <person name="Koehrsen M."/>
            <person name="Haas B."/>
            <person name="Borodovsky M."/>
            <person name="Guigo R."/>
            <person name="Alvarado L."/>
            <person name="Berlin A."/>
            <person name="Borenstein D."/>
            <person name="Chen Z."/>
            <person name="Engels R."/>
            <person name="Freedman E."/>
            <person name="Gellesch M."/>
            <person name="Goldberg J."/>
            <person name="Griggs A."/>
            <person name="Gujja S."/>
            <person name="Heiman D."/>
            <person name="Hepburn T."/>
            <person name="Howarth C."/>
            <person name="Jen D."/>
            <person name="Larson L."/>
            <person name="Lewis B."/>
            <person name="Mehta T."/>
            <person name="Park D."/>
            <person name="Pearson M."/>
            <person name="Roberts A."/>
            <person name="Saif S."/>
            <person name="Shenoy N."/>
            <person name="Sisk P."/>
            <person name="Stolte C."/>
            <person name="Sykes S."/>
            <person name="Walk T."/>
            <person name="White J."/>
            <person name="Yandava C."/>
            <person name="Burger G."/>
            <person name="Gray M.W."/>
            <person name="Holland P.W.H."/>
            <person name="King N."/>
            <person name="Lang F.B.F."/>
            <person name="Roger A.J."/>
            <person name="Ruiz-Trillo I."/>
            <person name="Lander E."/>
            <person name="Nusbaum C."/>
        </authorList>
    </citation>
    <scope>NUCLEOTIDE SEQUENCE [LARGE SCALE GENOMIC DNA]</scope>
    <source>
        <strain evidence="4">ATCC 38327</strain>
    </source>
</reference>
<feature type="region of interest" description="Disordered" evidence="1">
    <location>
        <begin position="153"/>
        <end position="182"/>
    </location>
</feature>
<feature type="transmembrane region" description="Helical" evidence="2">
    <location>
        <begin position="45"/>
        <end position="63"/>
    </location>
</feature>
<dbReference type="EMBL" id="GG745337">
    <property type="protein sequence ID" value="KNE60848.1"/>
    <property type="molecule type" value="Genomic_DNA"/>
</dbReference>
<dbReference type="VEuPathDB" id="FungiDB:AMAG_06614"/>
<feature type="transmembrane region" description="Helical" evidence="2">
    <location>
        <begin position="404"/>
        <end position="424"/>
    </location>
</feature>
<feature type="transmembrane region" description="Helical" evidence="2">
    <location>
        <begin position="612"/>
        <end position="632"/>
    </location>
</feature>
<feature type="transmembrane region" description="Helical" evidence="2">
    <location>
        <begin position="585"/>
        <end position="606"/>
    </location>
</feature>
<evidence type="ECO:0000313" key="4">
    <source>
        <dbReference type="Proteomes" id="UP000054350"/>
    </source>
</evidence>
<evidence type="ECO:0000313" key="3">
    <source>
        <dbReference type="EMBL" id="KNE60848.1"/>
    </source>
</evidence>
<feature type="transmembrane region" description="Helical" evidence="2">
    <location>
        <begin position="296"/>
        <end position="320"/>
    </location>
</feature>
<dbReference type="AlphaFoldDB" id="A0A0L0SE85"/>
<feature type="region of interest" description="Disordered" evidence="1">
    <location>
        <begin position="222"/>
        <end position="255"/>
    </location>
</feature>
<keyword evidence="2" id="KW-0472">Membrane</keyword>
<keyword evidence="2" id="KW-0812">Transmembrane</keyword>
<feature type="transmembrane region" description="Helical" evidence="2">
    <location>
        <begin position="430"/>
        <end position="447"/>
    </location>
</feature>
<evidence type="ECO:0000256" key="1">
    <source>
        <dbReference type="SAM" id="MobiDB-lite"/>
    </source>
</evidence>
<feature type="transmembrane region" description="Helical" evidence="2">
    <location>
        <begin position="639"/>
        <end position="660"/>
    </location>
</feature>